<dbReference type="Gene3D" id="4.10.1100.10">
    <property type="entry name" value="Transcription factor, SBP-box domain"/>
    <property type="match status" value="1"/>
</dbReference>
<evidence type="ECO:0000256" key="4">
    <source>
        <dbReference type="ARBA" id="ARBA00022833"/>
    </source>
</evidence>
<feature type="domain" description="SBP-type" evidence="11">
    <location>
        <begin position="285"/>
        <end position="362"/>
    </location>
</feature>
<evidence type="ECO:0000256" key="5">
    <source>
        <dbReference type="ARBA" id="ARBA00023015"/>
    </source>
</evidence>
<dbReference type="SUPFAM" id="SSF103612">
    <property type="entry name" value="SBT domain"/>
    <property type="match status" value="1"/>
</dbReference>
<proteinExistence type="predicted"/>
<keyword evidence="7" id="KW-0804">Transcription</keyword>
<dbReference type="GO" id="GO:0008270">
    <property type="term" value="F:zinc ion binding"/>
    <property type="evidence" value="ECO:0007669"/>
    <property type="project" value="UniProtKB-KW"/>
</dbReference>
<keyword evidence="13" id="KW-1185">Reference proteome</keyword>
<keyword evidence="4" id="KW-0862">Zinc</keyword>
<dbReference type="PANTHER" id="PTHR31251">
    <property type="entry name" value="SQUAMOSA PROMOTER-BINDING-LIKE PROTEIN 4"/>
    <property type="match status" value="1"/>
</dbReference>
<dbReference type="InterPro" id="IPR036893">
    <property type="entry name" value="SBP_sf"/>
</dbReference>
<name>A0A8J5FR80_ZINOF</name>
<dbReference type="GO" id="GO:0005634">
    <property type="term" value="C:nucleus"/>
    <property type="evidence" value="ECO:0007669"/>
    <property type="project" value="UniProtKB-SubCell"/>
</dbReference>
<reference evidence="12 13" key="1">
    <citation type="submission" date="2020-08" db="EMBL/GenBank/DDBJ databases">
        <title>Plant Genome Project.</title>
        <authorList>
            <person name="Zhang R.-G."/>
        </authorList>
    </citation>
    <scope>NUCLEOTIDE SEQUENCE [LARGE SCALE GENOMIC DNA]</scope>
    <source>
        <tissue evidence="12">Rhizome</tissue>
    </source>
</reference>
<feature type="region of interest" description="Disordered" evidence="10">
    <location>
        <begin position="353"/>
        <end position="373"/>
    </location>
</feature>
<keyword evidence="3 9" id="KW-0863">Zinc-finger</keyword>
<sequence>MKSKKKRGIFLAEVIGEAEVSGGGAPEAVRLARGGAGEEMAGMGVVCDPPAIVRRVEGLISHVTPDSSKHVRRIACNADTFLLNFALESCAPGNNRPKISLKYSTRFYDGARGAPLRSMLSRSGAVLPLSSSGDGEGQAPAGTAAAPLLVSLLALSASVAFPYPPFILPSGDFYWILQLREAFCELVGLLPSFAQRLMEWSSSKVPYWDMAELEQGAELNVGALAGPSFVLGSQSGGLVDCSVDLRLGGLGEFGPPERWLPVPASTAAAAAAVPSRRARAGSNAGASCLVDGCKSDLSNSREYHRRHKVCEVHSKTPMVMVGGQEQRFCQQCSRFHQLLEFDEVKRSCRKRLDGHNRRRRKPQPESINPGSLFPNTQAILCAGGSFLMYPPPPPHGIPSPTQGHSTWSGIDSQQCFSASSSTKNIKQFSFLQDDSSRFSQPTFHAMLKATSTAESGSGSSSSKVLAGGVPPEQILDSDCALSLLSAAQGSGGIGVGQLLPAGRIPVHRPLVSDLAYATARPSSYASAQPVAFSCFDDPEGNVFVCEAETGLQCQCVFNAMGGAGSSGEASQALPYPWQ</sequence>
<evidence type="ECO:0000256" key="8">
    <source>
        <dbReference type="ARBA" id="ARBA00023242"/>
    </source>
</evidence>
<protein>
    <recommendedName>
        <fullName evidence="11">SBP-type domain-containing protein</fullName>
    </recommendedName>
</protein>
<evidence type="ECO:0000256" key="9">
    <source>
        <dbReference type="PROSITE-ProRule" id="PRU00470"/>
    </source>
</evidence>
<evidence type="ECO:0000313" key="13">
    <source>
        <dbReference type="Proteomes" id="UP000734854"/>
    </source>
</evidence>
<dbReference type="Proteomes" id="UP000734854">
    <property type="component" value="Unassembled WGS sequence"/>
</dbReference>
<evidence type="ECO:0000259" key="11">
    <source>
        <dbReference type="PROSITE" id="PS51141"/>
    </source>
</evidence>
<dbReference type="InterPro" id="IPR004333">
    <property type="entry name" value="SBP_dom"/>
</dbReference>
<dbReference type="InterPro" id="IPR044817">
    <property type="entry name" value="SBP-like"/>
</dbReference>
<evidence type="ECO:0000256" key="10">
    <source>
        <dbReference type="SAM" id="MobiDB-lite"/>
    </source>
</evidence>
<accession>A0A8J5FR80</accession>
<keyword evidence="2" id="KW-0479">Metal-binding</keyword>
<comment type="caution">
    <text evidence="12">The sequence shown here is derived from an EMBL/GenBank/DDBJ whole genome shotgun (WGS) entry which is preliminary data.</text>
</comment>
<evidence type="ECO:0000256" key="6">
    <source>
        <dbReference type="ARBA" id="ARBA00023125"/>
    </source>
</evidence>
<keyword evidence="6" id="KW-0238">DNA-binding</keyword>
<dbReference type="GO" id="GO:0003677">
    <property type="term" value="F:DNA binding"/>
    <property type="evidence" value="ECO:0007669"/>
    <property type="project" value="UniProtKB-KW"/>
</dbReference>
<dbReference type="EMBL" id="JACMSC010000013">
    <property type="protein sequence ID" value="KAG6493781.1"/>
    <property type="molecule type" value="Genomic_DNA"/>
</dbReference>
<dbReference type="PROSITE" id="PS51141">
    <property type="entry name" value="ZF_SBP"/>
    <property type="match status" value="1"/>
</dbReference>
<dbReference type="PANTHER" id="PTHR31251:SF208">
    <property type="entry name" value="SQUAMOSA PROMOTER-BINDING-LIKE PROTEIN 18"/>
    <property type="match status" value="1"/>
</dbReference>
<organism evidence="12 13">
    <name type="scientific">Zingiber officinale</name>
    <name type="common">Ginger</name>
    <name type="synonym">Amomum zingiber</name>
    <dbReference type="NCBI Taxonomy" id="94328"/>
    <lineage>
        <taxon>Eukaryota</taxon>
        <taxon>Viridiplantae</taxon>
        <taxon>Streptophyta</taxon>
        <taxon>Embryophyta</taxon>
        <taxon>Tracheophyta</taxon>
        <taxon>Spermatophyta</taxon>
        <taxon>Magnoliopsida</taxon>
        <taxon>Liliopsida</taxon>
        <taxon>Zingiberales</taxon>
        <taxon>Zingiberaceae</taxon>
        <taxon>Zingiber</taxon>
    </lineage>
</organism>
<evidence type="ECO:0000256" key="1">
    <source>
        <dbReference type="ARBA" id="ARBA00004123"/>
    </source>
</evidence>
<evidence type="ECO:0000256" key="7">
    <source>
        <dbReference type="ARBA" id="ARBA00023163"/>
    </source>
</evidence>
<evidence type="ECO:0000256" key="3">
    <source>
        <dbReference type="ARBA" id="ARBA00022771"/>
    </source>
</evidence>
<gene>
    <name evidence="12" type="ORF">ZIOFF_048784</name>
</gene>
<keyword evidence="5" id="KW-0805">Transcription regulation</keyword>
<comment type="subcellular location">
    <subcellularLocation>
        <location evidence="1">Nucleus</location>
    </subcellularLocation>
</comment>
<dbReference type="Pfam" id="PF03110">
    <property type="entry name" value="SBP"/>
    <property type="match status" value="1"/>
</dbReference>
<keyword evidence="8" id="KW-0539">Nucleus</keyword>
<dbReference type="AlphaFoldDB" id="A0A8J5FR80"/>
<evidence type="ECO:0000313" key="12">
    <source>
        <dbReference type="EMBL" id="KAG6493781.1"/>
    </source>
</evidence>
<dbReference type="FunFam" id="4.10.1100.10:FF:000001">
    <property type="entry name" value="Squamosa promoter-binding-like protein 14"/>
    <property type="match status" value="1"/>
</dbReference>
<evidence type="ECO:0000256" key="2">
    <source>
        <dbReference type="ARBA" id="ARBA00022723"/>
    </source>
</evidence>